<name>A0A1G9D2W4_ACTMZ</name>
<dbReference type="AlphaFoldDB" id="A0A1G9D2W4"/>
<dbReference type="InterPro" id="IPR004401">
    <property type="entry name" value="YbaB/EbfC"/>
</dbReference>
<accession>A0A1G9D2W4</accession>
<reference evidence="3" key="1">
    <citation type="submission" date="2016-10" db="EMBL/GenBank/DDBJ databases">
        <authorList>
            <person name="Varghese N."/>
            <person name="Submissions S."/>
        </authorList>
    </citation>
    <scope>NUCLEOTIDE SEQUENCE [LARGE SCALE GENOMIC DNA]</scope>
    <source>
        <strain evidence="3">DSM 45460</strain>
    </source>
</reference>
<sequence length="152" mass="16913">MSTPSDPDEMLAGFRQQIQDKMQQAQRIQDAASAVSGEASSGDGSVRVTVDQNGNMSDLRLEDGALRQRPEQLSETILTTVRSAQAQLTDRMREAMEPVLGQDSETMDSVLSGMRDRFPVEPEQGDAASTRGGQDSDDEQFDEYDWLNQRRR</sequence>
<organism evidence="2 3">
    <name type="scientific">Actinopolyspora mzabensis</name>
    <dbReference type="NCBI Taxonomy" id="995066"/>
    <lineage>
        <taxon>Bacteria</taxon>
        <taxon>Bacillati</taxon>
        <taxon>Actinomycetota</taxon>
        <taxon>Actinomycetes</taxon>
        <taxon>Actinopolysporales</taxon>
        <taxon>Actinopolysporaceae</taxon>
        <taxon>Actinopolyspora</taxon>
    </lineage>
</organism>
<feature type="region of interest" description="Disordered" evidence="1">
    <location>
        <begin position="31"/>
        <end position="71"/>
    </location>
</feature>
<dbReference type="EMBL" id="FNFM01000009">
    <property type="protein sequence ID" value="SDK58163.1"/>
    <property type="molecule type" value="Genomic_DNA"/>
</dbReference>
<dbReference type="Proteomes" id="UP000199213">
    <property type="component" value="Unassembled WGS sequence"/>
</dbReference>
<proteinExistence type="predicted"/>
<evidence type="ECO:0000313" key="3">
    <source>
        <dbReference type="Proteomes" id="UP000199213"/>
    </source>
</evidence>
<feature type="compositionally biased region" description="Acidic residues" evidence="1">
    <location>
        <begin position="135"/>
        <end position="145"/>
    </location>
</feature>
<gene>
    <name evidence="2" type="ORF">SAMN04487820_109219</name>
</gene>
<protein>
    <submittedName>
        <fullName evidence="2">Conserved DNA-binding protein YbaB</fullName>
    </submittedName>
</protein>
<dbReference type="Pfam" id="PF02575">
    <property type="entry name" value="YbaB_DNA_bd"/>
    <property type="match status" value="1"/>
</dbReference>
<dbReference type="GO" id="GO:0003677">
    <property type="term" value="F:DNA binding"/>
    <property type="evidence" value="ECO:0007669"/>
    <property type="project" value="UniProtKB-KW"/>
</dbReference>
<dbReference type="RefSeq" id="WP_092629521.1">
    <property type="nucleotide sequence ID" value="NZ_FNFM01000009.1"/>
</dbReference>
<dbReference type="SUPFAM" id="SSF82607">
    <property type="entry name" value="YbaB-like"/>
    <property type="match status" value="1"/>
</dbReference>
<evidence type="ECO:0000256" key="1">
    <source>
        <dbReference type="SAM" id="MobiDB-lite"/>
    </source>
</evidence>
<feature type="compositionally biased region" description="Basic and acidic residues" evidence="1">
    <location>
        <begin position="59"/>
        <end position="71"/>
    </location>
</feature>
<evidence type="ECO:0000313" key="2">
    <source>
        <dbReference type="EMBL" id="SDK58163.1"/>
    </source>
</evidence>
<feature type="compositionally biased region" description="Low complexity" evidence="1">
    <location>
        <begin position="31"/>
        <end position="46"/>
    </location>
</feature>
<dbReference type="Gene3D" id="3.30.1310.10">
    <property type="entry name" value="Nucleoid-associated protein YbaB-like domain"/>
    <property type="match status" value="1"/>
</dbReference>
<keyword evidence="3" id="KW-1185">Reference proteome</keyword>
<dbReference type="OrthoDB" id="3688950at2"/>
<feature type="region of interest" description="Disordered" evidence="1">
    <location>
        <begin position="113"/>
        <end position="152"/>
    </location>
</feature>
<keyword evidence="2" id="KW-0238">DNA-binding</keyword>
<dbReference type="InterPro" id="IPR036894">
    <property type="entry name" value="YbaB-like_sf"/>
</dbReference>